<dbReference type="Proteomes" id="UP000054051">
    <property type="component" value="Unassembled WGS sequence"/>
</dbReference>
<protein>
    <submittedName>
        <fullName evidence="1">Uncharacterized protein</fullName>
    </submittedName>
</protein>
<dbReference type="EMBL" id="CAFB01000050">
    <property type="protein sequence ID" value="CCD29883.1"/>
    <property type="molecule type" value="Genomic_DNA"/>
</dbReference>
<dbReference type="OrthoDB" id="9789856at2"/>
<keyword evidence="2" id="KW-1185">Reference proteome</keyword>
<dbReference type="AlphaFoldDB" id="G2JAT1"/>
<evidence type="ECO:0000313" key="2">
    <source>
        <dbReference type="Proteomes" id="UP000054051"/>
    </source>
</evidence>
<dbReference type="RefSeq" id="WP_006682982.1">
    <property type="nucleotide sequence ID" value="NZ_CAFB01000050.1"/>
</dbReference>
<accession>G2JAT1</accession>
<reference evidence="1 2" key="1">
    <citation type="submission" date="2011-08" db="EMBL/GenBank/DDBJ databases">
        <title>The genome of the obligate endobacterium of an arbuscular mycorrhizal fungus reveals an interphylum network of nutritional interactions.</title>
        <authorList>
            <person name="Ghignone S."/>
            <person name="Salvioli A."/>
            <person name="Anca I."/>
            <person name="Lumini E."/>
            <person name="Ortu G."/>
            <person name="Petiti L."/>
            <person name="Cruveiller S."/>
            <person name="Bianciotto V."/>
            <person name="Piffanelli P."/>
            <person name="Lanfranco L."/>
            <person name="Bonfante P."/>
        </authorList>
    </citation>
    <scope>NUCLEOTIDE SEQUENCE [LARGE SCALE GENOMIC DNA]</scope>
    <source>
        <strain evidence="1 2">BEG34</strain>
    </source>
</reference>
<sequence length="180" mass="19911">MDFKKPELQDHYAAVLRVLRGQVALLARWLEDATPDHTPVGVKRWSEANKRFEHFDGAAWQSLAKRYQMNVEQLAGRTAGNQAEQIPISNGKINQNLNAEQLGGQNAAYYASQAEMQTRVSKAGDAHARAAYAGGRCDRTAARGDETAIGGRAEISDSRRWLGNRTQNRGFCGQYPHAGR</sequence>
<comment type="caution">
    <text evidence="1">The sequence shown here is derived from an EMBL/GenBank/DDBJ whole genome shotgun (WGS) entry which is preliminary data.</text>
</comment>
<evidence type="ECO:0000313" key="1">
    <source>
        <dbReference type="EMBL" id="CCD29883.1"/>
    </source>
</evidence>
<proteinExistence type="predicted"/>
<gene>
    <name evidence="1" type="ORF">CAGGBEG34_320014</name>
</gene>
<name>G2JAT1_9BURK</name>
<organism evidence="1 2">
    <name type="scientific">Candidatus Glomeribacter gigasporarum BEG34</name>
    <dbReference type="NCBI Taxonomy" id="1070319"/>
    <lineage>
        <taxon>Bacteria</taxon>
        <taxon>Pseudomonadati</taxon>
        <taxon>Pseudomonadota</taxon>
        <taxon>Betaproteobacteria</taxon>
        <taxon>Burkholderiales</taxon>
        <taxon>Burkholderiaceae</taxon>
        <taxon>Candidatus Glomeribacter</taxon>
    </lineage>
</organism>
<dbReference type="STRING" id="1070319.CAGGBEG34_320014"/>